<keyword evidence="2" id="KW-0663">Pyridoxal phosphate</keyword>
<evidence type="ECO:0000256" key="4">
    <source>
        <dbReference type="SAM" id="MobiDB-lite"/>
    </source>
</evidence>
<comment type="caution">
    <text evidence="6">The sequence shown here is derived from an EMBL/GenBank/DDBJ whole genome shotgun (WGS) entry which is preliminary data.</text>
</comment>
<dbReference type="EC" id="4.3.1.19" evidence="6"/>
<dbReference type="InterPro" id="IPR001926">
    <property type="entry name" value="TrpB-like_PALP"/>
</dbReference>
<keyword evidence="7" id="KW-1185">Reference proteome</keyword>
<dbReference type="InterPro" id="IPR050147">
    <property type="entry name" value="Ser/Thr_Dehydratase"/>
</dbReference>
<evidence type="ECO:0000313" key="6">
    <source>
        <dbReference type="EMBL" id="MBP2190158.1"/>
    </source>
</evidence>
<dbReference type="SUPFAM" id="SSF53686">
    <property type="entry name" value="Tryptophan synthase beta subunit-like PLP-dependent enzymes"/>
    <property type="match status" value="1"/>
</dbReference>
<feature type="compositionally biased region" description="Polar residues" evidence="4">
    <location>
        <begin position="329"/>
        <end position="339"/>
    </location>
</feature>
<evidence type="ECO:0000313" key="7">
    <source>
        <dbReference type="Proteomes" id="UP001519325"/>
    </source>
</evidence>
<evidence type="ECO:0000256" key="1">
    <source>
        <dbReference type="ARBA" id="ARBA00001933"/>
    </source>
</evidence>
<reference evidence="6 7" key="1">
    <citation type="submission" date="2021-03" db="EMBL/GenBank/DDBJ databases">
        <title>Sequencing the genomes of 1000 actinobacteria strains.</title>
        <authorList>
            <person name="Klenk H.-P."/>
        </authorList>
    </citation>
    <scope>NUCLEOTIDE SEQUENCE [LARGE SCALE GENOMIC DNA]</scope>
    <source>
        <strain evidence="6 7">DSM 45516</strain>
    </source>
</reference>
<evidence type="ECO:0000259" key="5">
    <source>
        <dbReference type="Pfam" id="PF00291"/>
    </source>
</evidence>
<protein>
    <submittedName>
        <fullName evidence="6">Threonine dehydratase</fullName>
        <ecNumber evidence="6">4.3.1.19</ecNumber>
    </submittedName>
</protein>
<evidence type="ECO:0000256" key="2">
    <source>
        <dbReference type="ARBA" id="ARBA00022898"/>
    </source>
</evidence>
<dbReference type="Proteomes" id="UP001519325">
    <property type="component" value="Unassembled WGS sequence"/>
</dbReference>
<feature type="domain" description="Tryptophan synthase beta chain-like PALP" evidence="5">
    <location>
        <begin position="53"/>
        <end position="330"/>
    </location>
</feature>
<dbReference type="PANTHER" id="PTHR48078:SF6">
    <property type="entry name" value="L-THREONINE DEHYDRATASE CATABOLIC TDCB"/>
    <property type="match status" value="1"/>
</dbReference>
<dbReference type="RefSeq" id="WP_209889899.1">
    <property type="nucleotide sequence ID" value="NZ_JAGGMR010000001.1"/>
</dbReference>
<gene>
    <name evidence="6" type="ORF">BJ987_003059</name>
</gene>
<proteinExistence type="predicted"/>
<name>A0ABS4QEN5_9NOCA</name>
<dbReference type="EMBL" id="JAGGMR010000001">
    <property type="protein sequence ID" value="MBP2190158.1"/>
    <property type="molecule type" value="Genomic_DNA"/>
</dbReference>
<dbReference type="Pfam" id="PF00291">
    <property type="entry name" value="PALP"/>
    <property type="match status" value="1"/>
</dbReference>
<evidence type="ECO:0000256" key="3">
    <source>
        <dbReference type="ARBA" id="ARBA00023239"/>
    </source>
</evidence>
<sequence length="349" mass="37104">MRFHANFAIGSTALSFRLGDMSISPPQRNSHTDALSLDRAYQAREVIPREFLDTPQFEDQLLNSALGGRVIVKVESLNPLRSFKGRGVSFALRDLSPGEIVVCSSSGNFGQAVAYVGAIRNASVRIFVPSGVNPVKRERMCGFGAHVIDVDGGLQDARRAAHEEAIATGARLVVDGIDPGIAEGAATIAEELGHAGAFDALIAPIGDGSLISGIALWARHHWPSTRIIGVNAAAARAVHDSWRTGQPVTIEPTSTFAEGITIPRPHRESLERIHHAVDDIVLVSDEDIRAGMRLIETHLSLMVEPAGAAAIAAVLTGRAKGDRVATILTGSNRHPSLHSSAKDGRSEAR</sequence>
<feature type="region of interest" description="Disordered" evidence="4">
    <location>
        <begin position="329"/>
        <end position="349"/>
    </location>
</feature>
<dbReference type="Gene3D" id="3.40.50.1100">
    <property type="match status" value="2"/>
</dbReference>
<dbReference type="InterPro" id="IPR036052">
    <property type="entry name" value="TrpB-like_PALP_sf"/>
</dbReference>
<feature type="compositionally biased region" description="Basic and acidic residues" evidence="4">
    <location>
        <begin position="340"/>
        <end position="349"/>
    </location>
</feature>
<dbReference type="PANTHER" id="PTHR48078">
    <property type="entry name" value="THREONINE DEHYDRATASE, MITOCHONDRIAL-RELATED"/>
    <property type="match status" value="1"/>
</dbReference>
<accession>A0ABS4QEN5</accession>
<keyword evidence="3 6" id="KW-0456">Lyase</keyword>
<organism evidence="6 7">
    <name type="scientific">Nocardia goodfellowii</name>
    <dbReference type="NCBI Taxonomy" id="882446"/>
    <lineage>
        <taxon>Bacteria</taxon>
        <taxon>Bacillati</taxon>
        <taxon>Actinomycetota</taxon>
        <taxon>Actinomycetes</taxon>
        <taxon>Mycobacteriales</taxon>
        <taxon>Nocardiaceae</taxon>
        <taxon>Nocardia</taxon>
    </lineage>
</organism>
<comment type="cofactor">
    <cofactor evidence="1">
        <name>pyridoxal 5'-phosphate</name>
        <dbReference type="ChEBI" id="CHEBI:597326"/>
    </cofactor>
</comment>
<dbReference type="GO" id="GO:0004794">
    <property type="term" value="F:threonine deaminase activity"/>
    <property type="evidence" value="ECO:0007669"/>
    <property type="project" value="UniProtKB-EC"/>
</dbReference>